<proteinExistence type="predicted"/>
<evidence type="ECO:0000256" key="1">
    <source>
        <dbReference type="ARBA" id="ARBA00022491"/>
    </source>
</evidence>
<dbReference type="PANTHER" id="PTHR33388">
    <property type="entry name" value="OS01G0212500 PROTEIN"/>
    <property type="match status" value="1"/>
</dbReference>
<organism evidence="4 5">
    <name type="scientific">Solanum verrucosum</name>
    <dbReference type="NCBI Taxonomy" id="315347"/>
    <lineage>
        <taxon>Eukaryota</taxon>
        <taxon>Viridiplantae</taxon>
        <taxon>Streptophyta</taxon>
        <taxon>Embryophyta</taxon>
        <taxon>Tracheophyta</taxon>
        <taxon>Spermatophyta</taxon>
        <taxon>Magnoliopsida</taxon>
        <taxon>eudicotyledons</taxon>
        <taxon>Gunneridae</taxon>
        <taxon>Pentapetalae</taxon>
        <taxon>asterids</taxon>
        <taxon>lamiids</taxon>
        <taxon>Solanales</taxon>
        <taxon>Solanaceae</taxon>
        <taxon>Solanoideae</taxon>
        <taxon>Solaneae</taxon>
        <taxon>Solanum</taxon>
    </lineage>
</organism>
<gene>
    <name evidence="4" type="ORF">MTR67_044590</name>
</gene>
<reference evidence="4" key="1">
    <citation type="submission" date="2023-08" db="EMBL/GenBank/DDBJ databases">
        <title>A de novo genome assembly of Solanum verrucosum Schlechtendal, a Mexican diploid species geographically isolated from the other diploid A-genome species in potato relatives.</title>
        <authorList>
            <person name="Hosaka K."/>
        </authorList>
    </citation>
    <scope>NUCLEOTIDE SEQUENCE</scope>
    <source>
        <tissue evidence="4">Young leaves</tissue>
    </source>
</reference>
<dbReference type="InterPro" id="IPR040356">
    <property type="entry name" value="SPEAR"/>
</dbReference>
<name>A0AAF0UR45_SOLVR</name>
<dbReference type="Proteomes" id="UP001234989">
    <property type="component" value="Chromosome 10"/>
</dbReference>
<keyword evidence="1" id="KW-0678">Repressor</keyword>
<keyword evidence="5" id="KW-1185">Reference proteome</keyword>
<evidence type="ECO:0000313" key="5">
    <source>
        <dbReference type="Proteomes" id="UP001234989"/>
    </source>
</evidence>
<sequence length="199" mass="21918">MEPPSNQSYYGCKCLPHWPEEVKMAGVKRPYPFSPEYHHVPSFLCKKCCVAPVSRSNESTSCGNKCSVNVEEGSMLNREVVSKLRALSESEPSISVRETKALNGNFLTLAPPTKALPHLEAVNRRSLIDSVPQCVQLFDYVPSRVAAVEHMPPSGLSTSAQQPILGFFPSTKVQIGREGTRGSNFQTEVGRNVDLELKL</sequence>
<evidence type="ECO:0000256" key="2">
    <source>
        <dbReference type="ARBA" id="ARBA00023015"/>
    </source>
</evidence>
<evidence type="ECO:0000313" key="4">
    <source>
        <dbReference type="EMBL" id="WMV51205.1"/>
    </source>
</evidence>
<dbReference type="AlphaFoldDB" id="A0AAF0UR45"/>
<keyword evidence="2" id="KW-0805">Transcription regulation</keyword>
<accession>A0AAF0UR45</accession>
<dbReference type="GO" id="GO:0003700">
    <property type="term" value="F:DNA-binding transcription factor activity"/>
    <property type="evidence" value="ECO:0007669"/>
    <property type="project" value="InterPro"/>
</dbReference>
<dbReference type="PANTHER" id="PTHR33388:SF21">
    <property type="match status" value="1"/>
</dbReference>
<evidence type="ECO:0000256" key="3">
    <source>
        <dbReference type="ARBA" id="ARBA00023163"/>
    </source>
</evidence>
<protein>
    <submittedName>
        <fullName evidence="4">Uncharacterized protein</fullName>
    </submittedName>
</protein>
<keyword evidence="3" id="KW-0804">Transcription</keyword>
<dbReference type="EMBL" id="CP133621">
    <property type="protein sequence ID" value="WMV51205.1"/>
    <property type="molecule type" value="Genomic_DNA"/>
</dbReference>